<dbReference type="Gene3D" id="3.60.21.10">
    <property type="match status" value="1"/>
</dbReference>
<reference evidence="1 2" key="1">
    <citation type="submission" date="2013-05" db="EMBL/GenBank/DDBJ databases">
        <authorList>
            <person name="Strain E.A."/>
            <person name="Brown E."/>
            <person name="Allard M.W."/>
            <person name="Luo Y.L."/>
        </authorList>
    </citation>
    <scope>NUCLEOTIDE SEQUENCE [LARGE SCALE GENOMIC DNA]</scope>
    <source>
        <strain evidence="1 2">TS-15</strain>
    </source>
</reference>
<protein>
    <submittedName>
        <fullName evidence="1">Metallophosphoesterase</fullName>
    </submittedName>
</protein>
<evidence type="ECO:0000313" key="2">
    <source>
        <dbReference type="Proteomes" id="UP000015344"/>
    </source>
</evidence>
<comment type="caution">
    <text evidence="1">The sequence shown here is derived from an EMBL/GenBank/DDBJ whole genome shotgun (WGS) entry which is preliminary data.</text>
</comment>
<dbReference type="Proteomes" id="UP000015344">
    <property type="component" value="Unassembled WGS sequence"/>
</dbReference>
<gene>
    <name evidence="1" type="ORF">PAALTS15_01712</name>
</gene>
<accession>S9STP8</accession>
<name>S9STP8_PAEAL</name>
<dbReference type="eggNOG" id="COG4186">
    <property type="taxonomic scope" value="Bacteria"/>
</dbReference>
<dbReference type="InterPro" id="IPR029052">
    <property type="entry name" value="Metallo-depent_PP-like"/>
</dbReference>
<dbReference type="AlphaFoldDB" id="S9STP8"/>
<dbReference type="PATRIC" id="fig|1117108.3.peg.354"/>
<dbReference type="SUPFAM" id="SSF56300">
    <property type="entry name" value="Metallo-dependent phosphatases"/>
    <property type="match status" value="1"/>
</dbReference>
<dbReference type="RefSeq" id="WP_021257952.1">
    <property type="nucleotide sequence ID" value="NZ_ATMT01000004.1"/>
</dbReference>
<dbReference type="EMBL" id="ATMT01000004">
    <property type="protein sequence ID" value="EPY09102.1"/>
    <property type="molecule type" value="Genomic_DNA"/>
</dbReference>
<proteinExistence type="predicted"/>
<sequence>MIYFIADLHFEHDKIIKHAHRPFHSVEEMNRKLIQKWNEKVSYTDEVYILGDVTMKGGMVANHYLSQLNGTKYLIKGNHDNFVDDEPFDQSHFVWIKDYFELKHGNHHFILFHYPILEWHKQRHGSIQLHGHIHSDISYNLEMFEQGIHRYDVGVDANLYAPVSMEEILKNLDR</sequence>
<organism evidence="1 2">
    <name type="scientific">Paenibacillus alvei TS-15</name>
    <dbReference type="NCBI Taxonomy" id="1117108"/>
    <lineage>
        <taxon>Bacteria</taxon>
        <taxon>Bacillati</taxon>
        <taxon>Bacillota</taxon>
        <taxon>Bacilli</taxon>
        <taxon>Bacillales</taxon>
        <taxon>Paenibacillaceae</taxon>
        <taxon>Paenibacillus</taxon>
    </lineage>
</organism>
<evidence type="ECO:0000313" key="1">
    <source>
        <dbReference type="EMBL" id="EPY09102.1"/>
    </source>
</evidence>